<accession>A0A6C0D750</accession>
<dbReference type="NCBIfam" id="TIGR00236">
    <property type="entry name" value="wecB"/>
    <property type="match status" value="1"/>
</dbReference>
<dbReference type="PANTHER" id="PTHR43174:SF1">
    <property type="entry name" value="UDP-N-ACETYLGLUCOSAMINE 2-EPIMERASE"/>
    <property type="match status" value="1"/>
</dbReference>
<name>A0A6C0D750_9ZZZZ</name>
<dbReference type="Gene3D" id="3.40.50.2000">
    <property type="entry name" value="Glycogen Phosphorylase B"/>
    <property type="match status" value="2"/>
</dbReference>
<feature type="domain" description="UDP-N-acetylglucosamine 2-epimerase" evidence="1">
    <location>
        <begin position="73"/>
        <end position="353"/>
    </location>
</feature>
<dbReference type="InterPro" id="IPR029767">
    <property type="entry name" value="WecB-like"/>
</dbReference>
<proteinExistence type="predicted"/>
<dbReference type="AlphaFoldDB" id="A0A6C0D750"/>
<evidence type="ECO:0000313" key="2">
    <source>
        <dbReference type="EMBL" id="QHT12140.1"/>
    </source>
</evidence>
<dbReference type="PANTHER" id="PTHR43174">
    <property type="entry name" value="UDP-N-ACETYLGLUCOSAMINE 2-EPIMERASE"/>
    <property type="match status" value="1"/>
</dbReference>
<reference evidence="2" key="1">
    <citation type="journal article" date="2020" name="Nature">
        <title>Giant virus diversity and host interactions through global metagenomics.</title>
        <authorList>
            <person name="Schulz F."/>
            <person name="Roux S."/>
            <person name="Paez-Espino D."/>
            <person name="Jungbluth S."/>
            <person name="Walsh D.A."/>
            <person name="Denef V.J."/>
            <person name="McMahon K.D."/>
            <person name="Konstantinidis K.T."/>
            <person name="Eloe-Fadrosh E.A."/>
            <person name="Kyrpides N.C."/>
            <person name="Woyke T."/>
        </authorList>
    </citation>
    <scope>NUCLEOTIDE SEQUENCE</scope>
    <source>
        <strain evidence="2">GVMAG-M-3300023174-129</strain>
    </source>
</reference>
<dbReference type="EMBL" id="MN739541">
    <property type="protein sequence ID" value="QHT12140.1"/>
    <property type="molecule type" value="Genomic_DNA"/>
</dbReference>
<dbReference type="Pfam" id="PF02350">
    <property type="entry name" value="Epimerase_2"/>
    <property type="match status" value="1"/>
</dbReference>
<dbReference type="InterPro" id="IPR003331">
    <property type="entry name" value="UDP_GlcNAc_Epimerase_2_dom"/>
</dbReference>
<organism evidence="2">
    <name type="scientific">viral metagenome</name>
    <dbReference type="NCBI Taxonomy" id="1070528"/>
    <lineage>
        <taxon>unclassified sequences</taxon>
        <taxon>metagenomes</taxon>
        <taxon>organismal metagenomes</taxon>
    </lineage>
</organism>
<sequence length="607" mass="70760">MNYTIKKKKLKNKTRKKNPIFYTIIFGTRPEYLKMKPLIEFFHNKKVSFQVIYIKQHNNITGLKLPVKYKVINIKDITNNRMEDIGSQILEYLPKYLVKTSHIFVQGDTATAYYSAIVGFQKKIKVVHIEAGLRTYNIDKPFPEEGYRQMISRIASYNFTPHKDSSELLRHEKVSGKIYTVGNTIIDLIKSYKLKVKLGNTVLITFHRRENWDNITTCIKEINKLTDKYDNLKFIWFLHPNKDIQKIVKKYISPKVVLRDPLEHYEFTQEIASCYVLLTDSGGIQEEASYLGKQCIVLRTSTERSHIGKPYIQTIQSFEDINSIFNKLSKKVLRPSYAYGKGNSCELIYKILKKEIKNTYQDGGGINRELSGNSKEHLDIIFEWIKNDKKFGIIRPGDGEYAIISNLNIKVNNGWEYKKDGILKNDLINAFNKKLDNLYIGISCNCCINGKEIQEYYRKNFNIPNERITYANIFCNANYKLFIDFIKSYNDKNIYYVGPGKKETNDIKIKDRFIILESLVNNWDNLHISESNRLFEWVSKINDSIICISAGPITKVWIPQLLEKYPNNIYLDVGSSFDAFLKDKPNLRPYQIDPNSDDAKKVCNFNS</sequence>
<dbReference type="SUPFAM" id="SSF53756">
    <property type="entry name" value="UDP-Glycosyltransferase/glycogen phosphorylase"/>
    <property type="match status" value="1"/>
</dbReference>
<protein>
    <recommendedName>
        <fullName evidence="1">UDP-N-acetylglucosamine 2-epimerase domain-containing protein</fullName>
    </recommendedName>
</protein>
<evidence type="ECO:0000259" key="1">
    <source>
        <dbReference type="Pfam" id="PF02350"/>
    </source>
</evidence>